<gene>
    <name evidence="2" type="ORF">GUJ93_ZPchr0007g6032</name>
</gene>
<accession>A0A8J5T323</accession>
<evidence type="ECO:0000256" key="1">
    <source>
        <dbReference type="SAM" id="MobiDB-lite"/>
    </source>
</evidence>
<dbReference type="Proteomes" id="UP000729402">
    <property type="component" value="Unassembled WGS sequence"/>
</dbReference>
<protein>
    <submittedName>
        <fullName evidence="2">Uncharacterized protein</fullName>
    </submittedName>
</protein>
<evidence type="ECO:0000313" key="3">
    <source>
        <dbReference type="Proteomes" id="UP000729402"/>
    </source>
</evidence>
<dbReference type="EMBL" id="JAAALK010000282">
    <property type="protein sequence ID" value="KAG8079017.1"/>
    <property type="molecule type" value="Genomic_DNA"/>
</dbReference>
<dbReference type="AlphaFoldDB" id="A0A8J5T323"/>
<organism evidence="2 3">
    <name type="scientific">Zizania palustris</name>
    <name type="common">Northern wild rice</name>
    <dbReference type="NCBI Taxonomy" id="103762"/>
    <lineage>
        <taxon>Eukaryota</taxon>
        <taxon>Viridiplantae</taxon>
        <taxon>Streptophyta</taxon>
        <taxon>Embryophyta</taxon>
        <taxon>Tracheophyta</taxon>
        <taxon>Spermatophyta</taxon>
        <taxon>Magnoliopsida</taxon>
        <taxon>Liliopsida</taxon>
        <taxon>Poales</taxon>
        <taxon>Poaceae</taxon>
        <taxon>BOP clade</taxon>
        <taxon>Oryzoideae</taxon>
        <taxon>Oryzeae</taxon>
        <taxon>Zizaniinae</taxon>
        <taxon>Zizania</taxon>
    </lineage>
</organism>
<name>A0A8J5T323_ZIZPA</name>
<feature type="compositionally biased region" description="Low complexity" evidence="1">
    <location>
        <begin position="46"/>
        <end position="74"/>
    </location>
</feature>
<evidence type="ECO:0000313" key="2">
    <source>
        <dbReference type="EMBL" id="KAG8079017.1"/>
    </source>
</evidence>
<sequence>MLPSLEKLAACSASPTPKSSSSNCRETARLIPVVAWWPSRRLHPNSSSSSSSSSSTTAAALSEPSPLLLLAETS</sequence>
<proteinExistence type="predicted"/>
<reference evidence="2" key="1">
    <citation type="journal article" date="2021" name="bioRxiv">
        <title>Whole Genome Assembly and Annotation of Northern Wild Rice, Zizania palustris L., Supports a Whole Genome Duplication in the Zizania Genus.</title>
        <authorList>
            <person name="Haas M."/>
            <person name="Kono T."/>
            <person name="Macchietto M."/>
            <person name="Millas R."/>
            <person name="McGilp L."/>
            <person name="Shao M."/>
            <person name="Duquette J."/>
            <person name="Hirsch C.N."/>
            <person name="Kimball J."/>
        </authorList>
    </citation>
    <scope>NUCLEOTIDE SEQUENCE</scope>
    <source>
        <tissue evidence="2">Fresh leaf tissue</tissue>
    </source>
</reference>
<keyword evidence="3" id="KW-1185">Reference proteome</keyword>
<feature type="region of interest" description="Disordered" evidence="1">
    <location>
        <begin position="40"/>
        <end position="74"/>
    </location>
</feature>
<feature type="compositionally biased region" description="Low complexity" evidence="1">
    <location>
        <begin position="9"/>
        <end position="22"/>
    </location>
</feature>
<feature type="region of interest" description="Disordered" evidence="1">
    <location>
        <begin position="1"/>
        <end position="25"/>
    </location>
</feature>
<comment type="caution">
    <text evidence="2">The sequence shown here is derived from an EMBL/GenBank/DDBJ whole genome shotgun (WGS) entry which is preliminary data.</text>
</comment>
<reference evidence="2" key="2">
    <citation type="submission" date="2021-02" db="EMBL/GenBank/DDBJ databases">
        <authorList>
            <person name="Kimball J.A."/>
            <person name="Haas M.W."/>
            <person name="Macchietto M."/>
            <person name="Kono T."/>
            <person name="Duquette J."/>
            <person name="Shao M."/>
        </authorList>
    </citation>
    <scope>NUCLEOTIDE SEQUENCE</scope>
    <source>
        <tissue evidence="2">Fresh leaf tissue</tissue>
    </source>
</reference>